<accession>A0A7X6FNR4</accession>
<name>A0A7X6FNR4_9HYPH</name>
<evidence type="ECO:0000313" key="1">
    <source>
        <dbReference type="EMBL" id="KAB2663090.1"/>
    </source>
</evidence>
<evidence type="ECO:0008006" key="5">
    <source>
        <dbReference type="Google" id="ProtNLM"/>
    </source>
</evidence>
<dbReference type="EMBL" id="WBWA01000025">
    <property type="protein sequence ID" value="KAB2663090.1"/>
    <property type="molecule type" value="Genomic_DNA"/>
</dbReference>
<evidence type="ECO:0000313" key="4">
    <source>
        <dbReference type="Proteomes" id="UP000558475"/>
    </source>
</evidence>
<dbReference type="AlphaFoldDB" id="A0A7X6FNR4"/>
<sequence>MEVSSLANRLTAPNGFIDQAWPPLVVFVLMITVWEVTTRALEIPVYVLPSPTDIYQAMVQ</sequence>
<comment type="caution">
    <text evidence="2">The sequence shown here is derived from an EMBL/GenBank/DDBJ whole genome shotgun (WGS) entry which is preliminary data.</text>
</comment>
<gene>
    <name evidence="1" type="ORF">F9K91_20470</name>
    <name evidence="2" type="ORF">HGG76_03075</name>
</gene>
<evidence type="ECO:0000313" key="3">
    <source>
        <dbReference type="Proteomes" id="UP000430843"/>
    </source>
</evidence>
<proteinExistence type="predicted"/>
<keyword evidence="3" id="KW-1185">Reference proteome</keyword>
<reference evidence="2 4" key="2">
    <citation type="submission" date="2020-04" db="EMBL/GenBank/DDBJ databases">
        <title>Whole genome sequencing of clinical and environmental type strains of Ochrobactrum.</title>
        <authorList>
            <person name="Dharne M."/>
        </authorList>
    </citation>
    <scope>NUCLEOTIDE SEQUENCE [LARGE SCALE GENOMIC DNA]</scope>
    <source>
        <strain evidence="2 4">DSM 13340</strain>
    </source>
</reference>
<dbReference type="Proteomes" id="UP000430843">
    <property type="component" value="Unassembled WGS sequence"/>
</dbReference>
<dbReference type="EMBL" id="JAAXZB010000001">
    <property type="protein sequence ID" value="NKW09202.1"/>
    <property type="molecule type" value="Genomic_DNA"/>
</dbReference>
<organism evidence="2 4">
    <name type="scientific">Brucella tritici</name>
    <dbReference type="NCBI Taxonomy" id="94626"/>
    <lineage>
        <taxon>Bacteria</taxon>
        <taxon>Pseudomonadati</taxon>
        <taxon>Pseudomonadota</taxon>
        <taxon>Alphaproteobacteria</taxon>
        <taxon>Hyphomicrobiales</taxon>
        <taxon>Brucellaceae</taxon>
        <taxon>Brucella/Ochrobactrum group</taxon>
        <taxon>Brucella</taxon>
    </lineage>
</organism>
<protein>
    <recommendedName>
        <fullName evidence="5">ABC transporter permease</fullName>
    </recommendedName>
</protein>
<dbReference type="RefSeq" id="WP_167522241.1">
    <property type="nucleotide sequence ID" value="NZ_WBWA01000025.1"/>
</dbReference>
<evidence type="ECO:0000313" key="2">
    <source>
        <dbReference type="EMBL" id="NKW09202.1"/>
    </source>
</evidence>
<reference evidence="1 3" key="1">
    <citation type="submission" date="2019-09" db="EMBL/GenBank/DDBJ databases">
        <title>Taxonomic organization of the family Brucellaceae based on a phylogenomic approach.</title>
        <authorList>
            <person name="Leclercq S."/>
            <person name="Cloeckaert A."/>
            <person name="Zygmunt M.S."/>
        </authorList>
    </citation>
    <scope>NUCLEOTIDE SEQUENCE [LARGE SCALE GENOMIC DNA]</scope>
    <source>
        <strain evidence="1 3">LMG 18957</strain>
    </source>
</reference>
<dbReference type="Proteomes" id="UP000558475">
    <property type="component" value="Unassembled WGS sequence"/>
</dbReference>